<evidence type="ECO:0008006" key="4">
    <source>
        <dbReference type="Google" id="ProtNLM"/>
    </source>
</evidence>
<evidence type="ECO:0000256" key="1">
    <source>
        <dbReference type="SAM" id="MobiDB-lite"/>
    </source>
</evidence>
<proteinExistence type="predicted"/>
<dbReference type="Proteomes" id="UP001144204">
    <property type="component" value="Unassembled WGS sequence"/>
</dbReference>
<name>A0A9W6B2P4_9LACO</name>
<reference evidence="2" key="2">
    <citation type="journal article" date="2023" name="PLoS ONE">
        <title>Philodulcilactobacillus myokoensis gen. nov., sp. nov., a fructophilic, acidophilic, and agar-phobic lactic acid bacterium isolated from fermented vegetable extracts.</title>
        <authorList>
            <person name="Kouya T."/>
            <person name="Ishiyama Y."/>
            <person name="Ohashi S."/>
            <person name="Kumakubo R."/>
            <person name="Yamazaki T."/>
            <person name="Otaki T."/>
        </authorList>
    </citation>
    <scope>NUCLEOTIDE SEQUENCE</scope>
    <source>
        <strain evidence="2">WR16-4</strain>
    </source>
</reference>
<keyword evidence="3" id="KW-1185">Reference proteome</keyword>
<evidence type="ECO:0000313" key="2">
    <source>
        <dbReference type="EMBL" id="GLB47401.1"/>
    </source>
</evidence>
<feature type="region of interest" description="Disordered" evidence="1">
    <location>
        <begin position="139"/>
        <end position="209"/>
    </location>
</feature>
<gene>
    <name evidence="2" type="ORF">WR164_13800</name>
</gene>
<sequence>MDYDDNNFTEFGKDDIKGYAIQPFGIEEKVNCRYLALLNKIVAFTSHLGYCFASNKAFITHMNGITSQSIRTQLNYLEKNGFITRYIKINGNENIYNSKRIIVLTDLTYRLYHACNPKISEPKIKQGFYPVSAYSKHIKANQEQKSKHEISNNEYKHADKTKSVQLHSQDNQKADKQNKYDNESDIEPNTLNENYNSNESNNDFENSSASVGLTGIKKIPRQNESNKHLMSKLRNKLYIQGIKKYGDKIKDKTILDNQVMTYVNQNLDQAVKDYKKNQAQLENQ</sequence>
<protein>
    <recommendedName>
        <fullName evidence="4">Helix-turn-helix domain-containing protein</fullName>
    </recommendedName>
</protein>
<accession>A0A9W6B2P4</accession>
<dbReference type="InterPro" id="IPR036390">
    <property type="entry name" value="WH_DNA-bd_sf"/>
</dbReference>
<comment type="caution">
    <text evidence="2">The sequence shown here is derived from an EMBL/GenBank/DDBJ whole genome shotgun (WGS) entry which is preliminary data.</text>
</comment>
<dbReference type="EMBL" id="BRPL01000003">
    <property type="protein sequence ID" value="GLB47401.1"/>
    <property type="molecule type" value="Genomic_DNA"/>
</dbReference>
<dbReference type="RefSeq" id="WP_286136939.1">
    <property type="nucleotide sequence ID" value="NZ_BRPL01000003.1"/>
</dbReference>
<feature type="compositionally biased region" description="Low complexity" evidence="1">
    <location>
        <begin position="187"/>
        <end position="209"/>
    </location>
</feature>
<dbReference type="AlphaFoldDB" id="A0A9W6B2P4"/>
<evidence type="ECO:0000313" key="3">
    <source>
        <dbReference type="Proteomes" id="UP001144204"/>
    </source>
</evidence>
<feature type="compositionally biased region" description="Basic and acidic residues" evidence="1">
    <location>
        <begin position="170"/>
        <end position="182"/>
    </location>
</feature>
<reference evidence="2" key="1">
    <citation type="submission" date="2022-07" db="EMBL/GenBank/DDBJ databases">
        <authorList>
            <person name="Kouya T."/>
            <person name="Ishiyama Y."/>
        </authorList>
    </citation>
    <scope>NUCLEOTIDE SEQUENCE</scope>
    <source>
        <strain evidence="2">WR16-4</strain>
    </source>
</reference>
<feature type="compositionally biased region" description="Basic and acidic residues" evidence="1">
    <location>
        <begin position="140"/>
        <end position="162"/>
    </location>
</feature>
<organism evidence="2 3">
    <name type="scientific">Philodulcilactobacillus myokoensis</name>
    <dbReference type="NCBI Taxonomy" id="2929573"/>
    <lineage>
        <taxon>Bacteria</taxon>
        <taxon>Bacillati</taxon>
        <taxon>Bacillota</taxon>
        <taxon>Bacilli</taxon>
        <taxon>Lactobacillales</taxon>
        <taxon>Lactobacillaceae</taxon>
        <taxon>Philodulcilactobacillus</taxon>
    </lineage>
</organism>
<dbReference type="SUPFAM" id="SSF46785">
    <property type="entry name" value="Winged helix' DNA-binding domain"/>
    <property type="match status" value="1"/>
</dbReference>